<keyword evidence="13" id="KW-1185">Reference proteome</keyword>
<keyword evidence="2 10" id="KW-0963">Cytoplasm</keyword>
<organism evidence="12 13">
    <name type="scientific">Rubrobacter xylanophilus</name>
    <dbReference type="NCBI Taxonomy" id="49319"/>
    <lineage>
        <taxon>Bacteria</taxon>
        <taxon>Bacillati</taxon>
        <taxon>Actinomycetota</taxon>
        <taxon>Rubrobacteria</taxon>
        <taxon>Rubrobacterales</taxon>
        <taxon>Rubrobacteraceae</taxon>
        <taxon>Rubrobacter</taxon>
    </lineage>
</organism>
<sequence length="446" mass="49167">MADVTVLGGGLAGSEAAWQAAEAGCRVELWEMRPVKETPAHHTGLFAELVCSNSLGNRSPETASGLLKEELRLLGSVILRCADANAVPAGGALGVAREDFARDVTETVGSHPNIEVVRREAEDIPEGPVVIATGPLTSEALHRKIEELSGETLYFFDAASPIIHRDSIDDAIVYRASRYGRGEADYLNCPMDRETYYAFVEELATAELSPIKKFEEDMYFEGCLPVETIARRGPDTLRFGPMKPVGLPDPRTGREPFAVVQLRQDDAEGRLYNIVGFQTRLRWGEQKRVFRMIPGLQNAEFARFGVMHRNTYLPSNRMLEATMKIRDSISERPLFFAGQLTGVEGYVESTAMGYIAGTNAARVARGLEPLRWPGGTMMGALARYITTKEGTLQPINSNWGLVPAAPKRENGRRLSRQERRRRQAAMALAALEEFVEEVLRQPAAAG</sequence>
<protein>
    <recommendedName>
        <fullName evidence="10">Methylenetetrahydrofolate--tRNA-(uracil-5-)-methyltransferase TrmFO</fullName>
        <ecNumber evidence="10">2.1.1.74</ecNumber>
    </recommendedName>
    <alternativeName>
        <fullName evidence="10">Folate-dependent tRNA (uracil-5-)-methyltransferase</fullName>
    </alternativeName>
    <alternativeName>
        <fullName evidence="10">Folate-dependent tRNA(M-5-U54)-methyltransferase</fullName>
    </alternativeName>
</protein>
<dbReference type="InterPro" id="IPR036188">
    <property type="entry name" value="FAD/NAD-bd_sf"/>
</dbReference>
<evidence type="ECO:0000256" key="8">
    <source>
        <dbReference type="ARBA" id="ARBA00022857"/>
    </source>
</evidence>
<keyword evidence="4 10" id="KW-0285">Flavoprotein</keyword>
<comment type="function">
    <text evidence="10">Catalyzes the folate-dependent formation of 5-methyl-uridine at position 54 (M-5-U54) in all tRNAs.</text>
</comment>
<keyword evidence="6 10" id="KW-0819">tRNA processing</keyword>
<evidence type="ECO:0000256" key="7">
    <source>
        <dbReference type="ARBA" id="ARBA00022827"/>
    </source>
</evidence>
<dbReference type="NCBIfam" id="NF003739">
    <property type="entry name" value="PRK05335.1"/>
    <property type="match status" value="1"/>
</dbReference>
<dbReference type="Pfam" id="PF01134">
    <property type="entry name" value="GIDA"/>
    <property type="match status" value="1"/>
</dbReference>
<evidence type="ECO:0000256" key="9">
    <source>
        <dbReference type="ARBA" id="ARBA00023027"/>
    </source>
</evidence>
<comment type="catalytic activity">
    <reaction evidence="10">
        <text>uridine(54) in tRNA + (6R)-5,10-methylene-5,6,7,8-tetrahydrofolate + NADPH + H(+) = 5-methyluridine(54) in tRNA + (6S)-5,6,7,8-tetrahydrofolate + NADP(+)</text>
        <dbReference type="Rhea" id="RHEA:62372"/>
        <dbReference type="Rhea" id="RHEA-COMP:10167"/>
        <dbReference type="Rhea" id="RHEA-COMP:10193"/>
        <dbReference type="ChEBI" id="CHEBI:15378"/>
        <dbReference type="ChEBI" id="CHEBI:15636"/>
        <dbReference type="ChEBI" id="CHEBI:57453"/>
        <dbReference type="ChEBI" id="CHEBI:57783"/>
        <dbReference type="ChEBI" id="CHEBI:58349"/>
        <dbReference type="ChEBI" id="CHEBI:65315"/>
        <dbReference type="ChEBI" id="CHEBI:74447"/>
        <dbReference type="EC" id="2.1.1.74"/>
    </reaction>
</comment>
<evidence type="ECO:0000256" key="5">
    <source>
        <dbReference type="ARBA" id="ARBA00022679"/>
    </source>
</evidence>
<gene>
    <name evidence="10 12" type="primary">trmFO</name>
    <name evidence="12" type="ORF">RxyAA322_15390</name>
</gene>
<dbReference type="PANTHER" id="PTHR11806">
    <property type="entry name" value="GLUCOSE INHIBITED DIVISION PROTEIN A"/>
    <property type="match status" value="1"/>
</dbReference>
<dbReference type="HAMAP" id="MF_01037">
    <property type="entry name" value="TrmFO"/>
    <property type="match status" value="1"/>
</dbReference>
<dbReference type="EMBL" id="AP019791">
    <property type="protein sequence ID" value="BBL79685.1"/>
    <property type="molecule type" value="Genomic_DNA"/>
</dbReference>
<dbReference type="SUPFAM" id="SSF51905">
    <property type="entry name" value="FAD/NAD(P)-binding domain"/>
    <property type="match status" value="1"/>
</dbReference>
<evidence type="ECO:0000256" key="10">
    <source>
        <dbReference type="HAMAP-Rule" id="MF_01037"/>
    </source>
</evidence>
<keyword evidence="3 10" id="KW-0489">Methyltransferase</keyword>
<name>A0A510HK67_9ACTN</name>
<dbReference type="GO" id="GO:0005829">
    <property type="term" value="C:cytosol"/>
    <property type="evidence" value="ECO:0007669"/>
    <property type="project" value="TreeGrafter"/>
</dbReference>
<dbReference type="GO" id="GO:0050660">
    <property type="term" value="F:flavin adenine dinucleotide binding"/>
    <property type="evidence" value="ECO:0007669"/>
    <property type="project" value="UniProtKB-UniRule"/>
</dbReference>
<evidence type="ECO:0000256" key="2">
    <source>
        <dbReference type="ARBA" id="ARBA00022490"/>
    </source>
</evidence>
<dbReference type="AlphaFoldDB" id="A0A510HK67"/>
<evidence type="ECO:0000313" key="13">
    <source>
        <dbReference type="Proteomes" id="UP000318065"/>
    </source>
</evidence>
<evidence type="ECO:0000259" key="11">
    <source>
        <dbReference type="Pfam" id="PF01134"/>
    </source>
</evidence>
<evidence type="ECO:0000256" key="1">
    <source>
        <dbReference type="ARBA" id="ARBA00001974"/>
    </source>
</evidence>
<evidence type="ECO:0000313" key="12">
    <source>
        <dbReference type="EMBL" id="BBL79685.1"/>
    </source>
</evidence>
<dbReference type="InterPro" id="IPR004417">
    <property type="entry name" value="TrmFO"/>
</dbReference>
<comment type="catalytic activity">
    <reaction evidence="10">
        <text>uridine(54) in tRNA + (6R)-5,10-methylene-5,6,7,8-tetrahydrofolate + NADH + H(+) = 5-methyluridine(54) in tRNA + (6S)-5,6,7,8-tetrahydrofolate + NAD(+)</text>
        <dbReference type="Rhea" id="RHEA:16873"/>
        <dbReference type="Rhea" id="RHEA-COMP:10167"/>
        <dbReference type="Rhea" id="RHEA-COMP:10193"/>
        <dbReference type="ChEBI" id="CHEBI:15378"/>
        <dbReference type="ChEBI" id="CHEBI:15636"/>
        <dbReference type="ChEBI" id="CHEBI:57453"/>
        <dbReference type="ChEBI" id="CHEBI:57540"/>
        <dbReference type="ChEBI" id="CHEBI:57945"/>
        <dbReference type="ChEBI" id="CHEBI:65315"/>
        <dbReference type="ChEBI" id="CHEBI:74447"/>
        <dbReference type="EC" id="2.1.1.74"/>
    </reaction>
</comment>
<dbReference type="GO" id="GO:0030488">
    <property type="term" value="P:tRNA methylation"/>
    <property type="evidence" value="ECO:0007669"/>
    <property type="project" value="TreeGrafter"/>
</dbReference>
<comment type="subcellular location">
    <subcellularLocation>
        <location evidence="10">Cytoplasm</location>
    </subcellularLocation>
</comment>
<evidence type="ECO:0000256" key="3">
    <source>
        <dbReference type="ARBA" id="ARBA00022603"/>
    </source>
</evidence>
<dbReference type="GO" id="GO:0002098">
    <property type="term" value="P:tRNA wobble uridine modification"/>
    <property type="evidence" value="ECO:0007669"/>
    <property type="project" value="TreeGrafter"/>
</dbReference>
<keyword evidence="9 10" id="KW-0520">NAD</keyword>
<keyword evidence="7 10" id="KW-0274">FAD</keyword>
<comment type="cofactor">
    <cofactor evidence="1 10">
        <name>FAD</name>
        <dbReference type="ChEBI" id="CHEBI:57692"/>
    </cofactor>
</comment>
<accession>A0A510HK67</accession>
<dbReference type="InterPro" id="IPR002218">
    <property type="entry name" value="MnmG-rel"/>
</dbReference>
<evidence type="ECO:0000256" key="4">
    <source>
        <dbReference type="ARBA" id="ARBA00022630"/>
    </source>
</evidence>
<reference evidence="12" key="1">
    <citation type="journal article" date="2019" name="Microbiol. Resour. Announc.">
        <title>Complete Genome Sequence of Rubrobacter xylanophilus Strain AA3-22, Isolated from Arima Onsen in Japan.</title>
        <authorList>
            <person name="Tomariguchi N."/>
            <person name="Miyazaki K."/>
        </authorList>
    </citation>
    <scope>NUCLEOTIDE SEQUENCE [LARGE SCALE GENOMIC DNA]</scope>
    <source>
        <strain evidence="12">AA3-22</strain>
    </source>
</reference>
<comment type="similarity">
    <text evidence="10">Belongs to the MnmG family. TrmFO subfamily.</text>
</comment>
<keyword evidence="8 10" id="KW-0521">NADP</keyword>
<feature type="domain" description="MnmG N-terminal" evidence="11">
    <location>
        <begin position="3"/>
        <end position="367"/>
    </location>
</feature>
<dbReference type="InterPro" id="IPR040131">
    <property type="entry name" value="MnmG_N"/>
</dbReference>
<dbReference type="Gene3D" id="3.50.50.60">
    <property type="entry name" value="FAD/NAD(P)-binding domain"/>
    <property type="match status" value="2"/>
</dbReference>
<feature type="binding site" evidence="10">
    <location>
        <begin position="8"/>
        <end position="13"/>
    </location>
    <ligand>
        <name>FAD</name>
        <dbReference type="ChEBI" id="CHEBI:57692"/>
    </ligand>
</feature>
<keyword evidence="5 10" id="KW-0808">Transferase</keyword>
<dbReference type="OrthoDB" id="9803114at2"/>
<dbReference type="GO" id="GO:0047151">
    <property type="term" value="F:tRNA (uracil(54)-C5)-methyltransferase activity, 5,10-methylenetetrahydrofolate-dependent"/>
    <property type="evidence" value="ECO:0007669"/>
    <property type="project" value="UniProtKB-UniRule"/>
</dbReference>
<dbReference type="RefSeq" id="WP_143527699.1">
    <property type="nucleotide sequence ID" value="NZ_AP019791.1"/>
</dbReference>
<proteinExistence type="inferred from homology"/>
<dbReference type="NCBIfam" id="TIGR00137">
    <property type="entry name" value="gid_trmFO"/>
    <property type="match status" value="1"/>
</dbReference>
<dbReference type="PRINTS" id="PR00411">
    <property type="entry name" value="PNDRDTASEI"/>
</dbReference>
<dbReference type="EC" id="2.1.1.74" evidence="10"/>
<evidence type="ECO:0000256" key="6">
    <source>
        <dbReference type="ARBA" id="ARBA00022694"/>
    </source>
</evidence>
<dbReference type="Proteomes" id="UP000318065">
    <property type="component" value="Chromosome"/>
</dbReference>
<dbReference type="PANTHER" id="PTHR11806:SF2">
    <property type="entry name" value="METHYLENETETRAHYDROFOLATE--TRNA-(URACIL-5-)-METHYLTRANSFERASE TRMFO"/>
    <property type="match status" value="1"/>
</dbReference>